<evidence type="ECO:0000313" key="3">
    <source>
        <dbReference type="Proteomes" id="UP000070371"/>
    </source>
</evidence>
<accession>A0A126UVZ5</accession>
<organism evidence="2 3">
    <name type="scientific">Falsihalocynthiibacter arcticus</name>
    <dbReference type="NCBI Taxonomy" id="1579316"/>
    <lineage>
        <taxon>Bacteria</taxon>
        <taxon>Pseudomonadati</taxon>
        <taxon>Pseudomonadota</taxon>
        <taxon>Alphaproteobacteria</taxon>
        <taxon>Rhodobacterales</taxon>
        <taxon>Roseobacteraceae</taxon>
        <taxon>Falsihalocynthiibacter</taxon>
    </lineage>
</organism>
<dbReference type="InterPro" id="IPR021333">
    <property type="entry name" value="DUF2946"/>
</dbReference>
<gene>
    <name evidence="2" type="ORF">RC74_02240</name>
</gene>
<keyword evidence="1" id="KW-1133">Transmembrane helix</keyword>
<sequence>MISFKSLTFLVGLFAFHLRAVLSLCLPQWEAYSWRMFIPRSKSTSMLAAVLALVMVLTSMATAMGQMRGAAVGEMVLCTGYGPRVVQIDAQGQPVEARTTCPDCLLSAVILEAPASKFTTDMVFTSADLRRVSVAFPTRPARSKAHSPRAPPLA</sequence>
<keyword evidence="1" id="KW-0472">Membrane</keyword>
<protein>
    <recommendedName>
        <fullName evidence="4">DUF2946 domain-containing protein</fullName>
    </recommendedName>
</protein>
<keyword evidence="1" id="KW-0812">Transmembrane</keyword>
<dbReference type="AlphaFoldDB" id="A0A126UVZ5"/>
<evidence type="ECO:0008006" key="4">
    <source>
        <dbReference type="Google" id="ProtNLM"/>
    </source>
</evidence>
<dbReference type="EMBL" id="CP014327">
    <property type="protein sequence ID" value="AML50243.1"/>
    <property type="molecule type" value="Genomic_DNA"/>
</dbReference>
<dbReference type="RefSeq" id="WP_052274891.1">
    <property type="nucleotide sequence ID" value="NZ_CP014327.1"/>
</dbReference>
<dbReference type="Proteomes" id="UP000070371">
    <property type="component" value="Chromosome"/>
</dbReference>
<dbReference type="Pfam" id="PF11162">
    <property type="entry name" value="DUF2946"/>
    <property type="match status" value="1"/>
</dbReference>
<dbReference type="OrthoDB" id="7863585at2"/>
<dbReference type="STRING" id="1579316.RC74_02240"/>
<dbReference type="KEGG" id="hat:RC74_02240"/>
<name>A0A126UVZ5_9RHOB</name>
<keyword evidence="3" id="KW-1185">Reference proteome</keyword>
<evidence type="ECO:0000256" key="1">
    <source>
        <dbReference type="SAM" id="Phobius"/>
    </source>
</evidence>
<evidence type="ECO:0000313" key="2">
    <source>
        <dbReference type="EMBL" id="AML50243.1"/>
    </source>
</evidence>
<reference evidence="2 3" key="1">
    <citation type="submission" date="2016-02" db="EMBL/GenBank/DDBJ databases">
        <title>Complete genome sequence of Halocynthiibacter arcticus PAMC 20958t from arctic marine sediment.</title>
        <authorList>
            <person name="Lee Y.M."/>
            <person name="Baek K."/>
            <person name="Lee H.K."/>
            <person name="Shin S.C."/>
        </authorList>
    </citation>
    <scope>NUCLEOTIDE SEQUENCE [LARGE SCALE GENOMIC DNA]</scope>
    <source>
        <strain evidence="2">PAMC 20958</strain>
    </source>
</reference>
<proteinExistence type="predicted"/>
<feature type="transmembrane region" description="Helical" evidence="1">
    <location>
        <begin position="47"/>
        <end position="65"/>
    </location>
</feature>